<keyword evidence="4" id="KW-0507">mRNA processing</keyword>
<keyword evidence="3 4" id="KW-0539">Nucleus</keyword>
<dbReference type="InterPro" id="IPR008847">
    <property type="entry name" value="Suf"/>
</dbReference>
<comment type="function">
    <text evidence="1 4">Component of the cleavage factor IA (CFIA) complex, which is involved in the endonucleolytic cleavage during polyadenylation-dependent pre-mRNA 3'-end formation.</text>
</comment>
<feature type="compositionally biased region" description="Low complexity" evidence="5">
    <location>
        <begin position="193"/>
        <end position="205"/>
    </location>
</feature>
<dbReference type="Proteomes" id="UP000053317">
    <property type="component" value="Unassembled WGS sequence"/>
</dbReference>
<dbReference type="Pfam" id="PF05843">
    <property type="entry name" value="Suf"/>
    <property type="match status" value="1"/>
</dbReference>
<reference evidence="7 8" key="2">
    <citation type="submission" date="2015-05" db="EMBL/GenBank/DDBJ databases">
        <authorList>
            <person name="Morales-Cruz A."/>
            <person name="Amrine K.C."/>
            <person name="Cantu D."/>
        </authorList>
    </citation>
    <scope>NUCLEOTIDE SEQUENCE [LARGE SCALE GENOMIC DNA]</scope>
    <source>
        <strain evidence="7">UCRPC4</strain>
    </source>
</reference>
<evidence type="ECO:0000256" key="4">
    <source>
        <dbReference type="RuleBase" id="RU369035"/>
    </source>
</evidence>
<evidence type="ECO:0000256" key="2">
    <source>
        <dbReference type="ARBA" id="ARBA00022737"/>
    </source>
</evidence>
<name>A0A0G2FT13_PHACM</name>
<accession>A0A0G2FT13</accession>
<proteinExistence type="predicted"/>
<feature type="compositionally biased region" description="Polar residues" evidence="5">
    <location>
        <begin position="64"/>
        <end position="73"/>
    </location>
</feature>
<keyword evidence="4" id="KW-0963">Cytoplasm</keyword>
<feature type="region of interest" description="Disordered" evidence="5">
    <location>
        <begin position="839"/>
        <end position="858"/>
    </location>
</feature>
<evidence type="ECO:0000259" key="6">
    <source>
        <dbReference type="Pfam" id="PF05843"/>
    </source>
</evidence>
<dbReference type="InterPro" id="IPR003107">
    <property type="entry name" value="HAT"/>
</dbReference>
<gene>
    <name evidence="7" type="ORF">UCRPC4_g06466</name>
</gene>
<feature type="compositionally biased region" description="Polar residues" evidence="5">
    <location>
        <begin position="165"/>
        <end position="174"/>
    </location>
</feature>
<dbReference type="SMART" id="SM00386">
    <property type="entry name" value="HAT"/>
    <property type="match status" value="5"/>
</dbReference>
<evidence type="ECO:0000256" key="5">
    <source>
        <dbReference type="SAM" id="MobiDB-lite"/>
    </source>
</evidence>
<dbReference type="GO" id="GO:0005634">
    <property type="term" value="C:nucleus"/>
    <property type="evidence" value="ECO:0007669"/>
    <property type="project" value="UniProtKB-SubCell"/>
</dbReference>
<dbReference type="AlphaFoldDB" id="A0A0G2FT13"/>
<dbReference type="GO" id="GO:0003729">
    <property type="term" value="F:mRNA binding"/>
    <property type="evidence" value="ECO:0007669"/>
    <property type="project" value="TreeGrafter"/>
</dbReference>
<feature type="compositionally biased region" description="Acidic residues" evidence="5">
    <location>
        <begin position="129"/>
        <end position="145"/>
    </location>
</feature>
<feature type="region of interest" description="Disordered" evidence="5">
    <location>
        <begin position="1"/>
        <end position="231"/>
    </location>
</feature>
<evidence type="ECO:0000256" key="3">
    <source>
        <dbReference type="ARBA" id="ARBA00023242"/>
    </source>
</evidence>
<dbReference type="Gene3D" id="1.25.40.1040">
    <property type="match status" value="1"/>
</dbReference>
<dbReference type="SUPFAM" id="SSF48452">
    <property type="entry name" value="TPR-like"/>
    <property type="match status" value="2"/>
</dbReference>
<organism evidence="7 8">
    <name type="scientific">Phaeomoniella chlamydospora</name>
    <name type="common">Phaeoacremonium chlamydosporum</name>
    <dbReference type="NCBI Taxonomy" id="158046"/>
    <lineage>
        <taxon>Eukaryota</taxon>
        <taxon>Fungi</taxon>
        <taxon>Dikarya</taxon>
        <taxon>Ascomycota</taxon>
        <taxon>Pezizomycotina</taxon>
        <taxon>Eurotiomycetes</taxon>
        <taxon>Chaetothyriomycetidae</taxon>
        <taxon>Phaeomoniellales</taxon>
        <taxon>Phaeomoniellaceae</taxon>
        <taxon>Phaeomoniella</taxon>
    </lineage>
</organism>
<feature type="compositionally biased region" description="Polar residues" evidence="5">
    <location>
        <begin position="216"/>
        <end position="230"/>
    </location>
</feature>
<sequence>MADGSPEEAFLKAQQMVSTAQGSDVETGIEANAGNESDTDDYDPSAIMPEDYSVSFDVAKENAPPSTTTTLASESVLVPPPDTRNSAPLSQDTEVPSRTASRLSAQVPSSSTPIPSQIHSKTKGGFVVESDEEDGEEEQEEDTMDPYEPTDIALGGNPEVGVEPISSTSVTVSDPLQELPHQAQPNGTANGLSVPTTSTPVSSSTPNPPSLAQAHSIANSKVPTPVSTAPRTRLPNDVVGILEDRIKEDPRGDLDAWLNLIREHRDRNKQNEARAVYDRFFKLFPSAGEQWTSRAHWESANNNLFYVEQVFQNSLLTVPYVGLWSAYLQYVRRRNNVLTDPDGRAYKTIAESFDFALKMVGMDKDSGSIWQEYIDFLKSGPGNVGGTGWQDTQKMDSLRAAYQKAICVPTSALNSLWKEYEGFEMSLSKINGRKFMQEKAPSYMTARSSYTQLQNITRDINRTTLPRLPPAPGSEGEADYLRQVELWKGWIQWEKEDPLVLKDDEPQNYKNRVLFVYRQALMALRFWPEIWFDAAEWCIQNGMEQDGEKFLEQGAEANPESCLLAFKRADRIEQTTTNDETQDPGAKSRMAKVREPYNKVLDALYDLVTKLRSKEAQEIASIQANMGEVDTQQVNEPKAYDDEDELRNGESRLIAAQDRIETSKKSYAAQLEALSKTLSHAWIALMRAARRIQSKAGFRAIFADARKRGRVTSELYVETALIEYHCYKDPAGTRIFERGMKLFPEDEIFALEYLKHLIAINDVTNARAVFETTVGKLTSNAATVARAKPIFRFLHEYESHFGELSQVAKLEKRMNELYPGDSMLKTFSQRYTLRGFDPTEARPVASSGQGQAPQTVQPSIEEATATMPSPVPRLTEPAITNSPKRPFPDDFDDKINQPRKLARGESPLKGAAGRRLDQQKRAHNANAALPAVPLPGQIAFLLSIIPNVKYYTEFRFNPADVIQLLRDTRLPESYAAYQQERATRSQSQYAPPPMPLPHLGMNPAMAQPPYGGQYRY</sequence>
<comment type="subcellular location">
    <subcellularLocation>
        <location evidence="4">Nucleus</location>
    </subcellularLocation>
    <subcellularLocation>
        <location evidence="4">Cytoplasm</location>
    </subcellularLocation>
    <text evidence="4">Nucleus and/or cytoplasm.</text>
</comment>
<dbReference type="PANTHER" id="PTHR19980">
    <property type="entry name" value="RNA CLEAVAGE STIMULATION FACTOR"/>
    <property type="match status" value="1"/>
</dbReference>
<protein>
    <recommendedName>
        <fullName evidence="4">mRNA 3'-end-processing protein RNA14</fullName>
    </recommendedName>
</protein>
<keyword evidence="2" id="KW-0677">Repeat</keyword>
<dbReference type="GO" id="GO:0005737">
    <property type="term" value="C:cytoplasm"/>
    <property type="evidence" value="ECO:0007669"/>
    <property type="project" value="UniProtKB-SubCell"/>
</dbReference>
<dbReference type="InterPro" id="IPR045243">
    <property type="entry name" value="Rna14-like"/>
</dbReference>
<dbReference type="PANTHER" id="PTHR19980:SF0">
    <property type="entry name" value="CLEAVAGE STIMULATION FACTOR SUBUNIT 3"/>
    <property type="match status" value="1"/>
</dbReference>
<feature type="compositionally biased region" description="Polar residues" evidence="5">
    <location>
        <begin position="83"/>
        <end position="119"/>
    </location>
</feature>
<evidence type="ECO:0000313" key="8">
    <source>
        <dbReference type="Proteomes" id="UP000053317"/>
    </source>
</evidence>
<dbReference type="EMBL" id="LCWF01000196">
    <property type="protein sequence ID" value="KKY15038.1"/>
    <property type="molecule type" value="Genomic_DNA"/>
</dbReference>
<dbReference type="OrthoDB" id="26282at2759"/>
<keyword evidence="8" id="KW-1185">Reference proteome</keyword>
<reference evidence="7 8" key="1">
    <citation type="submission" date="2015-05" db="EMBL/GenBank/DDBJ databases">
        <title>Distinctive expansion of gene families associated with plant cell wall degradation and secondary metabolism in the genomes of grapevine trunk pathogens.</title>
        <authorList>
            <person name="Lawrence D.P."/>
            <person name="Travadon R."/>
            <person name="Rolshausen P.E."/>
            <person name="Baumgartner K."/>
        </authorList>
    </citation>
    <scope>NUCLEOTIDE SEQUENCE [LARGE SCALE GENOMIC DNA]</scope>
    <source>
        <strain evidence="7">UCRPC4</strain>
    </source>
</reference>
<comment type="caution">
    <text evidence="7">The sequence shown here is derived from an EMBL/GenBank/DDBJ whole genome shotgun (WGS) entry which is preliminary data.</text>
</comment>
<evidence type="ECO:0000313" key="7">
    <source>
        <dbReference type="EMBL" id="KKY15038.1"/>
    </source>
</evidence>
<evidence type="ECO:0000256" key="1">
    <source>
        <dbReference type="ARBA" id="ARBA00002863"/>
    </source>
</evidence>
<dbReference type="GO" id="GO:0180010">
    <property type="term" value="P:co-transcriptional mRNA 3'-end processing, cleavage and polyadenylation pathway"/>
    <property type="evidence" value="ECO:0007669"/>
    <property type="project" value="UniProtKB-UniRule"/>
</dbReference>
<feature type="domain" description="Suppressor of forked" evidence="6">
    <location>
        <begin position="238"/>
        <end position="841"/>
    </location>
</feature>
<feature type="region of interest" description="Disordered" evidence="5">
    <location>
        <begin position="865"/>
        <end position="919"/>
    </location>
</feature>
<feature type="compositionally biased region" description="Polar residues" evidence="5">
    <location>
        <begin position="15"/>
        <end position="24"/>
    </location>
</feature>
<feature type="compositionally biased region" description="Polar residues" evidence="5">
    <location>
        <begin position="846"/>
        <end position="858"/>
    </location>
</feature>
<dbReference type="InterPro" id="IPR011990">
    <property type="entry name" value="TPR-like_helical_dom_sf"/>
</dbReference>